<dbReference type="NCBIfam" id="TIGR02532">
    <property type="entry name" value="IV_pilin_GFxxxE"/>
    <property type="match status" value="1"/>
</dbReference>
<dbReference type="PROSITE" id="PS00409">
    <property type="entry name" value="PROKAR_NTER_METHYL"/>
    <property type="match status" value="1"/>
</dbReference>
<sequence length="293" mass="31047">MKTNLKPNIKKQAGFTLVEMLVALAISSILLVALFGSLFDVQRSWRSSRSQVNNVRNERAGVEMMVRDIRMAGSGYGGRPIVTGGITDPFVYPLQPKPGTSGAADTLVVTAGFSGVSALSSAAMASPTDPITIADNANWNTNDLVVITDGINANMFEVTSKGGTTMLLHDISSPYNNPSDHGVWPAGGYPPGSTVAKVRRVSYWIDDSGAQPRLLRQLDGGSVLPVSAGALSMELNYVLADGTVTQSPLDPSLIRSVTLQYVPTMIDKPDHYSGASSTPGDTLQVRVQPRVLG</sequence>
<reference evidence="2 3" key="1">
    <citation type="submission" date="2020-03" db="EMBL/GenBank/DDBJ databases">
        <title>Metabolic flexibility allows generalist bacteria to become dominant in a frequently disturbed ecosystem.</title>
        <authorList>
            <person name="Chen Y.-J."/>
            <person name="Leung P.M."/>
            <person name="Bay S.K."/>
            <person name="Hugenholtz P."/>
            <person name="Kessler A.J."/>
            <person name="Shelley G."/>
            <person name="Waite D.W."/>
            <person name="Cook P.L."/>
            <person name="Greening C."/>
        </authorList>
    </citation>
    <scope>NUCLEOTIDE SEQUENCE [LARGE SCALE GENOMIC DNA]</scope>
    <source>
        <strain evidence="2">SS_bin_28</strain>
    </source>
</reference>
<dbReference type="InterPro" id="IPR045584">
    <property type="entry name" value="Pilin-like"/>
</dbReference>
<gene>
    <name evidence="2" type="ORF">HKN21_14075</name>
</gene>
<dbReference type="Proteomes" id="UP000547674">
    <property type="component" value="Unassembled WGS sequence"/>
</dbReference>
<dbReference type="EMBL" id="JABDJR010000566">
    <property type="protein sequence ID" value="NNF07887.1"/>
    <property type="molecule type" value="Genomic_DNA"/>
</dbReference>
<comment type="caution">
    <text evidence="2">The sequence shown here is derived from an EMBL/GenBank/DDBJ whole genome shotgun (WGS) entry which is preliminary data.</text>
</comment>
<protein>
    <submittedName>
        <fullName evidence="2">Prepilin-type N-terminal cleavage/methylation domain-containing protein</fullName>
    </submittedName>
</protein>
<dbReference type="InterPro" id="IPR012902">
    <property type="entry name" value="N_methyl_site"/>
</dbReference>
<evidence type="ECO:0000256" key="1">
    <source>
        <dbReference type="SAM" id="Phobius"/>
    </source>
</evidence>
<evidence type="ECO:0000313" key="3">
    <source>
        <dbReference type="Proteomes" id="UP000547674"/>
    </source>
</evidence>
<feature type="transmembrane region" description="Helical" evidence="1">
    <location>
        <begin position="20"/>
        <end position="39"/>
    </location>
</feature>
<organism evidence="2 3">
    <name type="scientific">Eiseniibacteriota bacterium</name>
    <dbReference type="NCBI Taxonomy" id="2212470"/>
    <lineage>
        <taxon>Bacteria</taxon>
        <taxon>Candidatus Eiseniibacteriota</taxon>
    </lineage>
</organism>
<accession>A0A7Y2EB89</accession>
<dbReference type="AlphaFoldDB" id="A0A7Y2EB89"/>
<dbReference type="SUPFAM" id="SSF54523">
    <property type="entry name" value="Pili subunits"/>
    <property type="match status" value="1"/>
</dbReference>
<dbReference type="Pfam" id="PF07963">
    <property type="entry name" value="N_methyl"/>
    <property type="match status" value="1"/>
</dbReference>
<evidence type="ECO:0000313" key="2">
    <source>
        <dbReference type="EMBL" id="NNF07887.1"/>
    </source>
</evidence>
<name>A0A7Y2EB89_UNCEI</name>
<keyword evidence="1" id="KW-0812">Transmembrane</keyword>
<keyword evidence="1" id="KW-1133">Transmembrane helix</keyword>
<keyword evidence="1" id="KW-0472">Membrane</keyword>
<proteinExistence type="predicted"/>